<keyword evidence="1" id="KW-0472">Membrane</keyword>
<organism evidence="2">
    <name type="scientific">Nonomuraea gerenzanensis</name>
    <dbReference type="NCBI Taxonomy" id="93944"/>
    <lineage>
        <taxon>Bacteria</taxon>
        <taxon>Bacillati</taxon>
        <taxon>Actinomycetota</taxon>
        <taxon>Actinomycetes</taxon>
        <taxon>Streptosporangiales</taxon>
        <taxon>Streptosporangiaceae</taxon>
        <taxon>Nonomuraea</taxon>
    </lineage>
</organism>
<accession>A0A1M4EC65</accession>
<feature type="transmembrane region" description="Helical" evidence="1">
    <location>
        <begin position="65"/>
        <end position="83"/>
    </location>
</feature>
<keyword evidence="1" id="KW-1133">Transmembrane helix</keyword>
<feature type="transmembrane region" description="Helical" evidence="1">
    <location>
        <begin position="38"/>
        <end position="59"/>
    </location>
</feature>
<sequence length="103" mass="11275">MDHPYAWDYVLMAWPGVVMAIVPASLPAWRRTRTAGRVMGSVLAAAVIARGVGTIFDSWGPRRPYGWPYLAYGLFMIIGLIAVGRRPAMEKGVTTDVQTAPVQ</sequence>
<proteinExistence type="predicted"/>
<feature type="transmembrane region" description="Helical" evidence="1">
    <location>
        <begin position="6"/>
        <end position="26"/>
    </location>
</feature>
<reference evidence="2" key="1">
    <citation type="submission" date="2016-04" db="EMBL/GenBank/DDBJ databases">
        <authorList>
            <person name="Evans L.H."/>
            <person name="Alamgir A."/>
            <person name="Owens N."/>
            <person name="Weber N.D."/>
            <person name="Virtaneva K."/>
            <person name="Barbian K."/>
            <person name="Babar A."/>
            <person name="Rosenke K."/>
        </authorList>
    </citation>
    <scope>NUCLEOTIDE SEQUENCE</scope>
    <source>
        <strain evidence="2">Nono1</strain>
    </source>
</reference>
<dbReference type="AlphaFoldDB" id="A0A1M4EC65"/>
<protein>
    <submittedName>
        <fullName evidence="2">Uncharacterized protein</fullName>
    </submittedName>
</protein>
<evidence type="ECO:0000313" key="2">
    <source>
        <dbReference type="EMBL" id="SBO96332.1"/>
    </source>
</evidence>
<keyword evidence="1" id="KW-0812">Transmembrane</keyword>
<name>A0A1M4EC65_9ACTN</name>
<dbReference type="EMBL" id="LT559118">
    <property type="protein sequence ID" value="SBO96332.1"/>
    <property type="molecule type" value="Genomic_DNA"/>
</dbReference>
<evidence type="ECO:0000256" key="1">
    <source>
        <dbReference type="SAM" id="Phobius"/>
    </source>
</evidence>
<gene>
    <name evidence="2" type="ORF">BN4615_P5848</name>
</gene>